<keyword evidence="1" id="KW-1133">Transmembrane helix</keyword>
<evidence type="ECO:0008006" key="4">
    <source>
        <dbReference type="Google" id="ProtNLM"/>
    </source>
</evidence>
<keyword evidence="1" id="KW-0472">Membrane</keyword>
<feature type="transmembrane region" description="Helical" evidence="1">
    <location>
        <begin position="231"/>
        <end position="249"/>
    </location>
</feature>
<evidence type="ECO:0000256" key="1">
    <source>
        <dbReference type="SAM" id="Phobius"/>
    </source>
</evidence>
<keyword evidence="3" id="KW-1185">Reference proteome</keyword>
<comment type="caution">
    <text evidence="2">The sequence shown here is derived from an EMBL/GenBank/DDBJ whole genome shotgun (WGS) entry which is preliminary data.</text>
</comment>
<organism evidence="2 3">
    <name type="scientific">Bradyrhizobium macuxiense</name>
    <dbReference type="NCBI Taxonomy" id="1755647"/>
    <lineage>
        <taxon>Bacteria</taxon>
        <taxon>Pseudomonadati</taxon>
        <taxon>Pseudomonadota</taxon>
        <taxon>Alphaproteobacteria</taxon>
        <taxon>Hyphomicrobiales</taxon>
        <taxon>Nitrobacteraceae</taxon>
        <taxon>Bradyrhizobium</taxon>
    </lineage>
</organism>
<sequence>MEPSTLFVLGLAMIFLLFAVAIAAAFFVGSLILLRLGQQLGLRHRKRNGAEGTAGLATVEGAIFGLMGLLLAFTISGALQRFDDRRQLVIQEATAATTAYDRLTLFGGDDARKLQGILKGYVQARVDLYRMPHDFLLLQRAEDFSDRQEAVLLDLKTRLWDAAVGACPQPNYRPACALSLPALNSLFEVARLRAGAAEKHPPQIIFFMLFGLGLGCSLLAGFGMAGSAGRSWIHMVIFAGTLAVALYIVTDMEYPRLGLIRIESFDHFLADAYEQMLPVPVGNMRDQ</sequence>
<proteinExistence type="predicted"/>
<name>A0A109K4N1_9BRAD</name>
<gene>
    <name evidence="2" type="ORF">AS156_29490</name>
</gene>
<feature type="transmembrane region" description="Helical" evidence="1">
    <location>
        <begin position="54"/>
        <end position="79"/>
    </location>
</feature>
<protein>
    <recommendedName>
        <fullName evidence="4">DUF4239 domain-containing protein</fullName>
    </recommendedName>
</protein>
<dbReference type="EMBL" id="LNCU01000020">
    <property type="protein sequence ID" value="KWV60359.1"/>
    <property type="molecule type" value="Genomic_DNA"/>
</dbReference>
<dbReference type="Pfam" id="PF14023">
    <property type="entry name" value="Bestrophin-like"/>
    <property type="match status" value="1"/>
</dbReference>
<feature type="transmembrane region" description="Helical" evidence="1">
    <location>
        <begin position="204"/>
        <end position="225"/>
    </location>
</feature>
<accession>A0A109K4N1</accession>
<dbReference type="Proteomes" id="UP000057737">
    <property type="component" value="Unassembled WGS sequence"/>
</dbReference>
<evidence type="ECO:0000313" key="2">
    <source>
        <dbReference type="EMBL" id="KWV60359.1"/>
    </source>
</evidence>
<reference evidence="2 3" key="1">
    <citation type="submission" date="2015-11" db="EMBL/GenBank/DDBJ databases">
        <title>Draft Genome Sequence of the Strain BR 10303 (Bradyrhizobium sp.) isolated from nodules of Centrolobium paraense.</title>
        <authorList>
            <person name="Zelli J.E."/>
            <person name="Simoes-Araujo J.L."/>
            <person name="Barauna A.C."/>
            <person name="Silva K."/>
        </authorList>
    </citation>
    <scope>NUCLEOTIDE SEQUENCE [LARGE SCALE GENOMIC DNA]</scope>
    <source>
        <strain evidence="2 3">BR 10303</strain>
    </source>
</reference>
<keyword evidence="1" id="KW-0812">Transmembrane</keyword>
<dbReference type="InterPro" id="IPR025333">
    <property type="entry name" value="DUF4239"/>
</dbReference>
<dbReference type="AlphaFoldDB" id="A0A109K4N1"/>
<evidence type="ECO:0000313" key="3">
    <source>
        <dbReference type="Proteomes" id="UP000057737"/>
    </source>
</evidence>
<feature type="transmembrane region" description="Helical" evidence="1">
    <location>
        <begin position="7"/>
        <end position="34"/>
    </location>
</feature>